<dbReference type="EMBL" id="JAKNQU010000001">
    <property type="protein sequence ID" value="MCZ0925685.1"/>
    <property type="molecule type" value="Genomic_DNA"/>
</dbReference>
<accession>A0ABT4IQF4</accession>
<keyword evidence="2" id="KW-0732">Signal</keyword>
<name>A0ABT4IQF4_9GAMM</name>
<feature type="region of interest" description="Disordered" evidence="1">
    <location>
        <begin position="55"/>
        <end position="75"/>
    </location>
</feature>
<evidence type="ECO:0000256" key="1">
    <source>
        <dbReference type="SAM" id="MobiDB-lite"/>
    </source>
</evidence>
<gene>
    <name evidence="3" type="ORF">L0635_01140</name>
</gene>
<protein>
    <recommendedName>
        <fullName evidence="5">Secreted protein</fullName>
    </recommendedName>
</protein>
<evidence type="ECO:0000313" key="4">
    <source>
        <dbReference type="Proteomes" id="UP001321125"/>
    </source>
</evidence>
<evidence type="ECO:0008006" key="5">
    <source>
        <dbReference type="Google" id="ProtNLM"/>
    </source>
</evidence>
<dbReference type="Proteomes" id="UP001321125">
    <property type="component" value="Unassembled WGS sequence"/>
</dbReference>
<evidence type="ECO:0000313" key="3">
    <source>
        <dbReference type="EMBL" id="MCZ0925685.1"/>
    </source>
</evidence>
<keyword evidence="4" id="KW-1185">Reference proteome</keyword>
<evidence type="ECO:0000256" key="2">
    <source>
        <dbReference type="SAM" id="SignalP"/>
    </source>
</evidence>
<sequence>MYRTLNATCRLISLPLWLCTATTVFAQDAVSAADVMDIQKIERIADMARAGSDPRITASSVDKSGRDENRTNATPPVLVSIQGDPAFVYTRGANYDVPEGEPEFVMRCRGDGIIDMTSIVSQLMDDPLELSADDEYSLHIRPYGQDHELTMPVALGERFPSHRHVVRVTGSARADAPFFTHLKGTTNFAYQLKRNGAFLPMTGGLDFSTFRADVEPLLAYCRAGKPNPMEGIDLDEIVIAEGDTRPVEAPAELDLSFLEPSQARTVQRIYEGRRASSDSSHRARMLNYLAFHLAYGESCSTATDEPMTSYTTTPLMDVQTVSLLDDDFAPFVLTASTYEGVSKAVYDSELRNDFSFSVLSQRFDELRQRQQDVFKRVFTRHGCSGEVFDRLRQNIREDLPWYDYADGRRDVVVDFGGRQFDLQLSQPIDIALARNPDGAPTPEPALTPERPASVVDPGVPSLAGRFTPNAQDIQNAIQARVDVAFQRLDAMGDQCNTYRRDNNPVAAMMCLFSGGGAMNSSTGNMRITSVSLDHCLRMKDPDVSAYCRYRADMSMTGSGMMGQVASLVNAASAFNQWTWASFRQDGQTWQLVETWENCRIDDNILRCTSRR</sequence>
<organism evidence="3 4">
    <name type="scientific">Vreelandella janggokensis</name>
    <dbReference type="NCBI Taxonomy" id="370767"/>
    <lineage>
        <taxon>Bacteria</taxon>
        <taxon>Pseudomonadati</taxon>
        <taxon>Pseudomonadota</taxon>
        <taxon>Gammaproteobacteria</taxon>
        <taxon>Oceanospirillales</taxon>
        <taxon>Halomonadaceae</taxon>
        <taxon>Vreelandella</taxon>
    </lineage>
</organism>
<proteinExistence type="predicted"/>
<dbReference type="RefSeq" id="WP_268900871.1">
    <property type="nucleotide sequence ID" value="NZ_JAKNQU010000001.1"/>
</dbReference>
<feature type="signal peptide" evidence="2">
    <location>
        <begin position="1"/>
        <end position="26"/>
    </location>
</feature>
<feature type="chain" id="PRO_5046468497" description="Secreted protein" evidence="2">
    <location>
        <begin position="27"/>
        <end position="611"/>
    </location>
</feature>
<comment type="caution">
    <text evidence="3">The sequence shown here is derived from an EMBL/GenBank/DDBJ whole genome shotgun (WGS) entry which is preliminary data.</text>
</comment>
<reference evidence="3 4" key="1">
    <citation type="submission" date="2022-02" db="EMBL/GenBank/DDBJ databases">
        <title>Study of halophilic communities from a Mexican lake.</title>
        <authorList>
            <person name="Hernandez-Soto L.M."/>
            <person name="Martinez-Abarca F."/>
            <person name="Ramirez-Saad H.C."/>
            <person name="Aguirre-Garrido J.F."/>
        </authorList>
    </citation>
    <scope>NUCLEOTIDE SEQUENCE [LARGE SCALE GENOMIC DNA]</scope>
    <source>
        <strain evidence="3 4">Hjan13</strain>
    </source>
</reference>